<keyword evidence="2" id="KW-1003">Cell membrane</keyword>
<evidence type="ECO:0000256" key="2">
    <source>
        <dbReference type="ARBA" id="ARBA00022475"/>
    </source>
</evidence>
<protein>
    <submittedName>
        <fullName evidence="9">Putative ABC transport system permease protein</fullName>
    </submittedName>
</protein>
<sequence>MSGIVWILAVLLSHWRRHPMQLATLLIGLISATALWSGVQALNQQARSSYDRAAAAFGGVRTPMLIGKDGTAFPQQLFVDLRRAGWPVSPVLEGRLQIGGRSFRLLGIEPVTLPAEVGNAPAIGRADLQAFITPPGETLVAPEMLSELGLAEGAAPLASSGASLSPLHAQPLLAPGVLVVDIGMAQQLLNMPDRISRLLVGKARGPRAPLATIAGDKLRLVAADAESDLERLTDSFHLNLTAFGLLSFFVGLFIVNSAIGLAFEQRLPMLRTLRACGVSARMLNSALLLELVTLALVAGIAGLVCGYLIAALLLPDVAASLRGLYGAEIPGQLTLKPQWWFAGLAISVIGALAAATASLTKAIRMPVLATAQPQAWQQQQHRWLILQSGVAVIVLVAAGCLLWFGDSLLSGFAVLAALLLGAALLLPALLELVLSLGQRHARRALAVWWWADSRQQLSGLSLALMALLLALAVNVGVGTMVETFSRTFVTWLDGRLAADVYINASDNTQAAEIRAWLSQRPEVQAILPGGRADAQIAGAPVEILGLSDHATYRDHWPLLQAANSAWVRLRPGDAGFVSEQLARRLNLTIGDHIDVPTSGGNWTLEVVGIYADYGNPKGQIAVNFAALTRRFPDIPLTRLGLRVARTEIPALMSALQDKFGLDGRNLIDQATLKADSTRIFNRTFAVTAALNAFTLGVAGVALLTSLLTLGNSRLPQLAPLWAIGITRRQLASIELLKTMSVALITTLLALPLGLLVAWCLIAVVNVKAFGWRLPFHVFPLQLIELVGVAMLASLFAALLPALKLARMQPATLVKIFADER</sequence>
<feature type="transmembrane region" description="Helical" evidence="6">
    <location>
        <begin position="684"/>
        <end position="709"/>
    </location>
</feature>
<accession>A0A1H1YDE9</accession>
<dbReference type="GO" id="GO:0005886">
    <property type="term" value="C:plasma membrane"/>
    <property type="evidence" value="ECO:0007669"/>
    <property type="project" value="UniProtKB-SubCell"/>
</dbReference>
<keyword evidence="3 6" id="KW-0812">Transmembrane</keyword>
<feature type="transmembrane region" description="Helical" evidence="6">
    <location>
        <begin position="291"/>
        <end position="314"/>
    </location>
</feature>
<feature type="domain" description="ABC3 transporter permease C-terminal" evidence="7">
    <location>
        <begin position="242"/>
        <end position="366"/>
    </location>
</feature>
<evidence type="ECO:0000256" key="3">
    <source>
        <dbReference type="ARBA" id="ARBA00022692"/>
    </source>
</evidence>
<feature type="transmembrane region" description="Helical" evidence="6">
    <location>
        <begin position="339"/>
        <end position="363"/>
    </location>
</feature>
<keyword evidence="10" id="KW-1185">Reference proteome</keyword>
<feature type="transmembrane region" description="Helical" evidence="6">
    <location>
        <begin position="457"/>
        <end position="477"/>
    </location>
</feature>
<feature type="transmembrane region" description="Helical" evidence="6">
    <location>
        <begin position="778"/>
        <end position="799"/>
    </location>
</feature>
<organism evidence="9 10">
    <name type="scientific">Bradyrhizobium canariense</name>
    <dbReference type="NCBI Taxonomy" id="255045"/>
    <lineage>
        <taxon>Bacteria</taxon>
        <taxon>Pseudomonadati</taxon>
        <taxon>Pseudomonadota</taxon>
        <taxon>Alphaproteobacteria</taxon>
        <taxon>Hyphomicrobiales</taxon>
        <taxon>Nitrobacteraceae</taxon>
        <taxon>Bradyrhizobium</taxon>
    </lineage>
</organism>
<evidence type="ECO:0000259" key="7">
    <source>
        <dbReference type="Pfam" id="PF02687"/>
    </source>
</evidence>
<feature type="transmembrane region" description="Helical" evidence="6">
    <location>
        <begin position="741"/>
        <end position="766"/>
    </location>
</feature>
<gene>
    <name evidence="9" type="ORF">SAMN05444158_4755</name>
</gene>
<dbReference type="InterPro" id="IPR003838">
    <property type="entry name" value="ABC3_permease_C"/>
</dbReference>
<feature type="domain" description="ABC3 transporter permease C-terminal" evidence="7">
    <location>
        <begin position="691"/>
        <end position="809"/>
    </location>
</feature>
<dbReference type="InterPro" id="IPR025857">
    <property type="entry name" value="MacB_PCD"/>
</dbReference>
<name>A0A1H1YDE9_9BRAD</name>
<dbReference type="AlphaFoldDB" id="A0A1H1YDE9"/>
<proteinExistence type="predicted"/>
<feature type="transmembrane region" description="Helical" evidence="6">
    <location>
        <begin position="240"/>
        <end position="263"/>
    </location>
</feature>
<reference evidence="10" key="1">
    <citation type="submission" date="2016-10" db="EMBL/GenBank/DDBJ databases">
        <authorList>
            <person name="Varghese N."/>
            <person name="Submissions S."/>
        </authorList>
    </citation>
    <scope>NUCLEOTIDE SEQUENCE [LARGE SCALE GENOMIC DNA]</scope>
    <source>
        <strain evidence="10">GAS369</strain>
    </source>
</reference>
<feature type="transmembrane region" description="Helical" evidence="6">
    <location>
        <begin position="411"/>
        <end position="436"/>
    </location>
</feature>
<evidence type="ECO:0000313" key="10">
    <source>
        <dbReference type="Proteomes" id="UP000243904"/>
    </source>
</evidence>
<evidence type="ECO:0000256" key="6">
    <source>
        <dbReference type="SAM" id="Phobius"/>
    </source>
</evidence>
<dbReference type="PANTHER" id="PTHR30287">
    <property type="entry name" value="MEMBRANE COMPONENT OF PREDICTED ABC SUPERFAMILY METABOLITE UPTAKE TRANSPORTER"/>
    <property type="match status" value="1"/>
</dbReference>
<dbReference type="PANTHER" id="PTHR30287:SF2">
    <property type="entry name" value="BLL1001 PROTEIN"/>
    <property type="match status" value="1"/>
</dbReference>
<keyword evidence="5 6" id="KW-0472">Membrane</keyword>
<dbReference type="Pfam" id="PF02687">
    <property type="entry name" value="FtsX"/>
    <property type="match status" value="2"/>
</dbReference>
<dbReference type="RefSeq" id="WP_146689029.1">
    <property type="nucleotide sequence ID" value="NZ_LT629750.1"/>
</dbReference>
<evidence type="ECO:0000259" key="8">
    <source>
        <dbReference type="Pfam" id="PF12704"/>
    </source>
</evidence>
<keyword evidence="4 6" id="KW-1133">Transmembrane helix</keyword>
<evidence type="ECO:0000256" key="5">
    <source>
        <dbReference type="ARBA" id="ARBA00023136"/>
    </source>
</evidence>
<feature type="transmembrane region" description="Helical" evidence="6">
    <location>
        <begin position="384"/>
        <end position="405"/>
    </location>
</feature>
<feature type="domain" description="MacB-like periplasmic core" evidence="8">
    <location>
        <begin position="462"/>
        <end position="633"/>
    </location>
</feature>
<evidence type="ECO:0000256" key="4">
    <source>
        <dbReference type="ARBA" id="ARBA00022989"/>
    </source>
</evidence>
<dbReference type="EMBL" id="LT629750">
    <property type="protein sequence ID" value="SDT19467.1"/>
    <property type="molecule type" value="Genomic_DNA"/>
</dbReference>
<comment type="subcellular location">
    <subcellularLocation>
        <location evidence="1">Cell membrane</location>
        <topology evidence="1">Multi-pass membrane protein</topology>
    </subcellularLocation>
</comment>
<evidence type="ECO:0000313" key="9">
    <source>
        <dbReference type="EMBL" id="SDT19467.1"/>
    </source>
</evidence>
<evidence type="ECO:0000256" key="1">
    <source>
        <dbReference type="ARBA" id="ARBA00004651"/>
    </source>
</evidence>
<dbReference type="InterPro" id="IPR038766">
    <property type="entry name" value="Membrane_comp_ABC_pdt"/>
</dbReference>
<dbReference type="Proteomes" id="UP000243904">
    <property type="component" value="Chromosome I"/>
</dbReference>
<dbReference type="Pfam" id="PF12704">
    <property type="entry name" value="MacB_PCD"/>
    <property type="match status" value="1"/>
</dbReference>